<comment type="caution">
    <text evidence="1">The sequence shown here is derived from an EMBL/GenBank/DDBJ whole genome shotgun (WGS) entry which is preliminary data.</text>
</comment>
<evidence type="ECO:0000313" key="2">
    <source>
        <dbReference type="Proteomes" id="UP001217089"/>
    </source>
</evidence>
<reference evidence="1 2" key="1">
    <citation type="submission" date="2022-12" db="EMBL/GenBank/DDBJ databases">
        <title>Chromosome-level genome of Tegillarca granosa.</title>
        <authorList>
            <person name="Kim J."/>
        </authorList>
    </citation>
    <scope>NUCLEOTIDE SEQUENCE [LARGE SCALE GENOMIC DNA]</scope>
    <source>
        <strain evidence="1">Teg-2019</strain>
        <tissue evidence="1">Adductor muscle</tissue>
    </source>
</reference>
<keyword evidence="2" id="KW-1185">Reference proteome</keyword>
<name>A0ABQ9EVT3_TEGGR</name>
<organism evidence="1 2">
    <name type="scientific">Tegillarca granosa</name>
    <name type="common">Malaysian cockle</name>
    <name type="synonym">Anadara granosa</name>
    <dbReference type="NCBI Taxonomy" id="220873"/>
    <lineage>
        <taxon>Eukaryota</taxon>
        <taxon>Metazoa</taxon>
        <taxon>Spiralia</taxon>
        <taxon>Lophotrochozoa</taxon>
        <taxon>Mollusca</taxon>
        <taxon>Bivalvia</taxon>
        <taxon>Autobranchia</taxon>
        <taxon>Pteriomorphia</taxon>
        <taxon>Arcoida</taxon>
        <taxon>Arcoidea</taxon>
        <taxon>Arcidae</taxon>
        <taxon>Tegillarca</taxon>
    </lineage>
</organism>
<sequence length="82" mass="9362">MVGKDFFYNFHNIGLARQNETTIRRLKVGFRLMKAYGEVIQIEMTGFGDLCNVIIRGRISAMFSSIVFFPDGVQKNTLPITK</sequence>
<gene>
    <name evidence="1" type="ORF">KUTeg_014147</name>
</gene>
<protein>
    <submittedName>
        <fullName evidence="1">Uncharacterized protein</fullName>
    </submittedName>
</protein>
<proteinExistence type="predicted"/>
<dbReference type="Proteomes" id="UP001217089">
    <property type="component" value="Unassembled WGS sequence"/>
</dbReference>
<evidence type="ECO:0000313" key="1">
    <source>
        <dbReference type="EMBL" id="KAJ8309273.1"/>
    </source>
</evidence>
<accession>A0ABQ9EVT3</accession>
<dbReference type="EMBL" id="JARBDR010000657">
    <property type="protein sequence ID" value="KAJ8309273.1"/>
    <property type="molecule type" value="Genomic_DNA"/>
</dbReference>